<dbReference type="Pfam" id="PF02518">
    <property type="entry name" value="HATPase_c"/>
    <property type="match status" value="1"/>
</dbReference>
<dbReference type="InterPro" id="IPR010559">
    <property type="entry name" value="Sig_transdc_His_kin_internal"/>
</dbReference>
<evidence type="ECO:0000313" key="18">
    <source>
        <dbReference type="EMBL" id="MEQ2415139.1"/>
    </source>
</evidence>
<evidence type="ECO:0000256" key="11">
    <source>
        <dbReference type="ARBA" id="ARBA00022989"/>
    </source>
</evidence>
<dbReference type="EMBL" id="JBBNFW010000209">
    <property type="protein sequence ID" value="MEQ2415139.1"/>
    <property type="molecule type" value="Genomic_DNA"/>
</dbReference>
<evidence type="ECO:0000256" key="3">
    <source>
        <dbReference type="ARBA" id="ARBA00012438"/>
    </source>
</evidence>
<feature type="transmembrane region" description="Helical" evidence="15">
    <location>
        <begin position="245"/>
        <end position="268"/>
    </location>
</feature>
<evidence type="ECO:0000256" key="6">
    <source>
        <dbReference type="ARBA" id="ARBA00022679"/>
    </source>
</evidence>
<dbReference type="EC" id="2.7.13.3" evidence="3"/>
<evidence type="ECO:0000256" key="2">
    <source>
        <dbReference type="ARBA" id="ARBA00004651"/>
    </source>
</evidence>
<dbReference type="PANTHER" id="PTHR34220">
    <property type="entry name" value="SENSOR HISTIDINE KINASE YPDA"/>
    <property type="match status" value="1"/>
</dbReference>
<evidence type="ECO:0000259" key="16">
    <source>
        <dbReference type="PROSITE" id="PS50109"/>
    </source>
</evidence>
<dbReference type="PANTHER" id="PTHR34220:SF11">
    <property type="entry name" value="SENSOR PROTEIN KINASE HPTS"/>
    <property type="match status" value="1"/>
</dbReference>
<dbReference type="Gene3D" id="6.10.340.10">
    <property type="match status" value="1"/>
</dbReference>
<dbReference type="InterPro" id="IPR005467">
    <property type="entry name" value="His_kinase_dom"/>
</dbReference>
<dbReference type="InterPro" id="IPR003660">
    <property type="entry name" value="HAMP_dom"/>
</dbReference>
<keyword evidence="10" id="KW-0067">ATP-binding</keyword>
<comment type="subcellular location">
    <subcellularLocation>
        <location evidence="2">Cell membrane</location>
        <topology evidence="2">Multi-pass membrane protein</topology>
    </subcellularLocation>
</comment>
<keyword evidence="19" id="KW-1185">Reference proteome</keyword>
<dbReference type="Gene3D" id="3.30.565.10">
    <property type="entry name" value="Histidine kinase-like ATPase, C-terminal domain"/>
    <property type="match status" value="1"/>
</dbReference>
<dbReference type="PRINTS" id="PR00344">
    <property type="entry name" value="BCTRLSENSOR"/>
</dbReference>
<evidence type="ECO:0000259" key="17">
    <source>
        <dbReference type="PROSITE" id="PS50885"/>
    </source>
</evidence>
<sequence length="540" mass="62593">MKNKIFQKQSVTLKIFWIILLLVLPLNIISILTSLELFNRYAQQIQLSMKNITDVYMNTIDFHTEKADLYLYELLNNDLECTILKSPYSSDFEYENAKYRCHNTLSDQMEREEIISGYFLVAGGKHTDCILALKSDLTDSESLQIYINNSRNCDNKWHLASINGQNLLIRLASEKNFYYGAIVNLDSVQAEMKHQGRYDSQTIFFSENTPNTDKEHILASSVSSRMDVVLSMEVSQKECYRGLPYLNQIFIAVAFLFVIAVPLIYIYMRRLVIQPLNELNKGFHEIKTGNRTYTILKSASTPEFQEAYHCFNEMVTGMENLRIDNMEKELEKNKLELDNLKLQIRPHFLLNTFNLMYYLLKAPDGVNAARKLILYLSDYFRYLFRNDHDVELFDKELALIQGYVEVTQIRYPDGLSIIYDIDPEIRLVRVPPLLIHNFIENVVKHALSAGKCIHIVLAAHYENGWVTFEISDDGNGMPAEFVEKINHRSWTETDQEHLGIRNSIRRIEYIYGKSASVTVESELGEGTTFTISIPYELEGI</sequence>
<reference evidence="18 19" key="1">
    <citation type="submission" date="2024-04" db="EMBL/GenBank/DDBJ databases">
        <title>Human intestinal bacterial collection.</title>
        <authorList>
            <person name="Pauvert C."/>
            <person name="Hitch T.C.A."/>
            <person name="Clavel T."/>
        </authorList>
    </citation>
    <scope>NUCLEOTIDE SEQUENCE [LARGE SCALE GENOMIC DNA]</scope>
    <source>
        <strain evidence="18 19">CLA-AA-H161</strain>
    </source>
</reference>
<keyword evidence="8" id="KW-0547">Nucleotide-binding</keyword>
<comment type="caution">
    <text evidence="18">The sequence shown here is derived from an EMBL/GenBank/DDBJ whole genome shotgun (WGS) entry which is preliminary data.</text>
</comment>
<evidence type="ECO:0000256" key="12">
    <source>
        <dbReference type="ARBA" id="ARBA00023012"/>
    </source>
</evidence>
<evidence type="ECO:0000256" key="10">
    <source>
        <dbReference type="ARBA" id="ARBA00022840"/>
    </source>
</evidence>
<name>A0ABV1CRX0_9FIRM</name>
<evidence type="ECO:0000256" key="14">
    <source>
        <dbReference type="SAM" id="Coils"/>
    </source>
</evidence>
<dbReference type="InterPro" id="IPR036890">
    <property type="entry name" value="HATPase_C_sf"/>
</dbReference>
<comment type="catalytic activity">
    <reaction evidence="1">
        <text>ATP + protein L-histidine = ADP + protein N-phospho-L-histidine.</text>
        <dbReference type="EC" id="2.7.13.3"/>
    </reaction>
</comment>
<feature type="transmembrane region" description="Helical" evidence="15">
    <location>
        <begin position="15"/>
        <end position="38"/>
    </location>
</feature>
<feature type="domain" description="Histidine kinase" evidence="16">
    <location>
        <begin position="434"/>
        <end position="537"/>
    </location>
</feature>
<evidence type="ECO:0000256" key="13">
    <source>
        <dbReference type="ARBA" id="ARBA00023136"/>
    </source>
</evidence>
<keyword evidence="12" id="KW-0902">Two-component regulatory system</keyword>
<evidence type="ECO:0000256" key="5">
    <source>
        <dbReference type="ARBA" id="ARBA00022553"/>
    </source>
</evidence>
<dbReference type="InterPro" id="IPR004358">
    <property type="entry name" value="Sig_transdc_His_kin-like_C"/>
</dbReference>
<organism evidence="18 19">
    <name type="scientific">Blautia acetigignens</name>
    <dbReference type="NCBI Taxonomy" id="2981783"/>
    <lineage>
        <taxon>Bacteria</taxon>
        <taxon>Bacillati</taxon>
        <taxon>Bacillota</taxon>
        <taxon>Clostridia</taxon>
        <taxon>Lachnospirales</taxon>
        <taxon>Lachnospiraceae</taxon>
        <taxon>Blautia</taxon>
    </lineage>
</organism>
<keyword evidence="9 18" id="KW-0418">Kinase</keyword>
<keyword evidence="7 15" id="KW-0812">Transmembrane</keyword>
<evidence type="ECO:0000256" key="7">
    <source>
        <dbReference type="ARBA" id="ARBA00022692"/>
    </source>
</evidence>
<dbReference type="SMART" id="SM00387">
    <property type="entry name" value="HATPase_c"/>
    <property type="match status" value="1"/>
</dbReference>
<keyword evidence="6" id="KW-0808">Transferase</keyword>
<evidence type="ECO:0000256" key="4">
    <source>
        <dbReference type="ARBA" id="ARBA00022475"/>
    </source>
</evidence>
<accession>A0ABV1CRX0</accession>
<dbReference type="PROSITE" id="PS50885">
    <property type="entry name" value="HAMP"/>
    <property type="match status" value="1"/>
</dbReference>
<dbReference type="SUPFAM" id="SSF55874">
    <property type="entry name" value="ATPase domain of HSP90 chaperone/DNA topoisomerase II/histidine kinase"/>
    <property type="match status" value="1"/>
</dbReference>
<dbReference type="RefSeq" id="WP_349084871.1">
    <property type="nucleotide sequence ID" value="NZ_JBBNFW010000209.1"/>
</dbReference>
<gene>
    <name evidence="18" type="ORF">AAAX94_19290</name>
</gene>
<dbReference type="Pfam" id="PF06580">
    <property type="entry name" value="His_kinase"/>
    <property type="match status" value="1"/>
</dbReference>
<evidence type="ECO:0000256" key="8">
    <source>
        <dbReference type="ARBA" id="ARBA00022741"/>
    </source>
</evidence>
<dbReference type="GO" id="GO:0016301">
    <property type="term" value="F:kinase activity"/>
    <property type="evidence" value="ECO:0007669"/>
    <property type="project" value="UniProtKB-KW"/>
</dbReference>
<keyword evidence="14" id="KW-0175">Coiled coil</keyword>
<evidence type="ECO:0000256" key="9">
    <source>
        <dbReference type="ARBA" id="ARBA00022777"/>
    </source>
</evidence>
<evidence type="ECO:0000256" key="1">
    <source>
        <dbReference type="ARBA" id="ARBA00000085"/>
    </source>
</evidence>
<keyword evidence="11 15" id="KW-1133">Transmembrane helix</keyword>
<keyword evidence="4" id="KW-1003">Cell membrane</keyword>
<dbReference type="InterPro" id="IPR050640">
    <property type="entry name" value="Bact_2-comp_sensor_kinase"/>
</dbReference>
<feature type="domain" description="HAMP" evidence="17">
    <location>
        <begin position="270"/>
        <end position="323"/>
    </location>
</feature>
<dbReference type="Proteomes" id="UP001470752">
    <property type="component" value="Unassembled WGS sequence"/>
</dbReference>
<feature type="coiled-coil region" evidence="14">
    <location>
        <begin position="318"/>
        <end position="345"/>
    </location>
</feature>
<evidence type="ECO:0000256" key="15">
    <source>
        <dbReference type="SAM" id="Phobius"/>
    </source>
</evidence>
<proteinExistence type="predicted"/>
<keyword evidence="13 15" id="KW-0472">Membrane</keyword>
<evidence type="ECO:0000313" key="19">
    <source>
        <dbReference type="Proteomes" id="UP001470752"/>
    </source>
</evidence>
<dbReference type="InterPro" id="IPR003594">
    <property type="entry name" value="HATPase_dom"/>
</dbReference>
<protein>
    <recommendedName>
        <fullName evidence="3">histidine kinase</fullName>
        <ecNumber evidence="3">2.7.13.3</ecNumber>
    </recommendedName>
</protein>
<keyword evidence="5" id="KW-0597">Phosphoprotein</keyword>
<dbReference type="PROSITE" id="PS50109">
    <property type="entry name" value="HIS_KIN"/>
    <property type="match status" value="1"/>
</dbReference>